<sequence length="782" mass="88336">MGTITYLLPLQTGAPVLSNVLERLGLSRYLRDLNAHGFHDWETVIDITEGDMSTMQFKLGHRRALQREIATYRGVPSSLPLEMSESTPADHASPSTSVTESFTRETPTPNGEETTRKTEKRRYRRHPRPDNNAPKKPKTAYVNFADQLRAEPEISALSFVDIAKEVGRRWQVLPAEKKRIWESHAVRSLQEYEIQLDEYRQTDSWHKYQAYLHDFKAHQAHSSPTKRPAAPSRAISFGARTAEDSLASLSSNDSPLSGHSSSSSSGFETGNCQNMLTYAFNELVSLRGDTLAKDVQLYDAQHLPDEGLVHRAMHAFVRCTGSLLFILTYSQVDEIIDRIYRPENPADPLTLAECFTIAALGVHYDSECFSDHIQRVLYASGMLHFNEQTALVNYFRTMRLLLLLSFYALSEQHLSARHLVAAGLQIARWQCPPLHQSKNDATAESWRQIFRSLVFMDCWLSYTLGYTADVTANDISIVCTLPHPERATTDELIHTQSSRIGLIAGEIVKQLASPELVTRECIDMLTAKLETWRMEVPSMLQIPIITSDNPSDLTCFQRGAILLVHIMYFGALILLYRPLLVTSAETKLGEDAAWNLELSPDETRRCRNECAVAAQQIARILSVMSFDGTFSQRCWIIIYWSFTACVALLFSATTKLLDGFPETVNDDLNFAKACMDVLEPCKRIEPMADGYLAIVWPLYDHLRDIHQRTLRRFKTSIFSLLQADANTLSPPIPVSSEEMRPISEKLAILLTNPFCREQGGGISDGGRELLNQDGSCEFLWWK</sequence>
<keyword evidence="7" id="KW-1133">Transmembrane helix</keyword>
<dbReference type="Gene3D" id="1.10.150.50">
    <property type="entry name" value="Transcription Factor, Ets-1"/>
    <property type="match status" value="1"/>
</dbReference>
<dbReference type="InterPro" id="IPR013761">
    <property type="entry name" value="SAM/pointed_sf"/>
</dbReference>
<evidence type="ECO:0000256" key="3">
    <source>
        <dbReference type="ARBA" id="ARBA00023125"/>
    </source>
</evidence>
<keyword evidence="7" id="KW-0812">Transmembrane</keyword>
<dbReference type="CDD" id="cd12148">
    <property type="entry name" value="fungal_TF_MHR"/>
    <property type="match status" value="1"/>
</dbReference>
<evidence type="ECO:0000256" key="7">
    <source>
        <dbReference type="SAM" id="Phobius"/>
    </source>
</evidence>
<accession>A0A6G1K519</accession>
<keyword evidence="7" id="KW-0472">Membrane</keyword>
<evidence type="ECO:0000256" key="2">
    <source>
        <dbReference type="ARBA" id="ARBA00022723"/>
    </source>
</evidence>
<evidence type="ECO:0000256" key="1">
    <source>
        <dbReference type="ARBA" id="ARBA00004123"/>
    </source>
</evidence>
<dbReference type="PANTHER" id="PTHR46910">
    <property type="entry name" value="TRANSCRIPTION FACTOR PDR1"/>
    <property type="match status" value="1"/>
</dbReference>
<dbReference type="Gene3D" id="1.10.30.10">
    <property type="entry name" value="High mobility group box domain"/>
    <property type="match status" value="1"/>
</dbReference>
<feature type="transmembrane region" description="Helical" evidence="7">
    <location>
        <begin position="634"/>
        <end position="652"/>
    </location>
</feature>
<feature type="DNA-binding region" description="HMG box" evidence="5">
    <location>
        <begin position="134"/>
        <end position="200"/>
    </location>
</feature>
<keyword evidence="4 5" id="KW-0539">Nucleus</keyword>
<dbReference type="SUPFAM" id="SSF47769">
    <property type="entry name" value="SAM/Pointed domain"/>
    <property type="match status" value="1"/>
</dbReference>
<evidence type="ECO:0000256" key="4">
    <source>
        <dbReference type="ARBA" id="ARBA00023242"/>
    </source>
</evidence>
<keyword evidence="10" id="KW-1185">Reference proteome</keyword>
<dbReference type="Pfam" id="PF00505">
    <property type="entry name" value="HMG_box"/>
    <property type="match status" value="1"/>
</dbReference>
<dbReference type="InterPro" id="IPR050987">
    <property type="entry name" value="AtrR-like"/>
</dbReference>
<comment type="subcellular location">
    <subcellularLocation>
        <location evidence="1">Nucleus</location>
    </subcellularLocation>
</comment>
<evidence type="ECO:0000256" key="5">
    <source>
        <dbReference type="PROSITE-ProRule" id="PRU00267"/>
    </source>
</evidence>
<dbReference type="InterPro" id="IPR036910">
    <property type="entry name" value="HMG_box_dom_sf"/>
</dbReference>
<feature type="transmembrane region" description="Helical" evidence="7">
    <location>
        <begin position="559"/>
        <end position="576"/>
    </location>
</feature>
<dbReference type="EMBL" id="MU005773">
    <property type="protein sequence ID" value="KAF2707964.1"/>
    <property type="molecule type" value="Genomic_DNA"/>
</dbReference>
<evidence type="ECO:0000313" key="9">
    <source>
        <dbReference type="EMBL" id="KAF2707964.1"/>
    </source>
</evidence>
<evidence type="ECO:0000313" key="10">
    <source>
        <dbReference type="Proteomes" id="UP000799428"/>
    </source>
</evidence>
<dbReference type="GO" id="GO:0003700">
    <property type="term" value="F:DNA-binding transcription factor activity"/>
    <property type="evidence" value="ECO:0007669"/>
    <property type="project" value="InterPro"/>
</dbReference>
<dbReference type="Proteomes" id="UP000799428">
    <property type="component" value="Unassembled WGS sequence"/>
</dbReference>
<protein>
    <recommendedName>
        <fullName evidence="8">HMG box domain-containing protein</fullName>
    </recommendedName>
</protein>
<evidence type="ECO:0000256" key="6">
    <source>
        <dbReference type="SAM" id="MobiDB-lite"/>
    </source>
</evidence>
<dbReference type="InterPro" id="IPR009071">
    <property type="entry name" value="HMG_box_dom"/>
</dbReference>
<organism evidence="9 10">
    <name type="scientific">Pleomassaria siparia CBS 279.74</name>
    <dbReference type="NCBI Taxonomy" id="1314801"/>
    <lineage>
        <taxon>Eukaryota</taxon>
        <taxon>Fungi</taxon>
        <taxon>Dikarya</taxon>
        <taxon>Ascomycota</taxon>
        <taxon>Pezizomycotina</taxon>
        <taxon>Dothideomycetes</taxon>
        <taxon>Pleosporomycetidae</taxon>
        <taxon>Pleosporales</taxon>
        <taxon>Pleomassariaceae</taxon>
        <taxon>Pleomassaria</taxon>
    </lineage>
</organism>
<proteinExistence type="predicted"/>
<feature type="compositionally biased region" description="Basic residues" evidence="6">
    <location>
        <begin position="118"/>
        <end position="127"/>
    </location>
</feature>
<feature type="region of interest" description="Disordered" evidence="6">
    <location>
        <begin position="76"/>
        <end position="138"/>
    </location>
</feature>
<dbReference type="OrthoDB" id="1919336at2759"/>
<dbReference type="SUPFAM" id="SSF47095">
    <property type="entry name" value="HMG-box"/>
    <property type="match status" value="1"/>
</dbReference>
<dbReference type="PANTHER" id="PTHR46910:SF3">
    <property type="entry name" value="HALOTOLERANCE PROTEIN 9-RELATED"/>
    <property type="match status" value="1"/>
</dbReference>
<dbReference type="PROSITE" id="PS50118">
    <property type="entry name" value="HMG_BOX_2"/>
    <property type="match status" value="1"/>
</dbReference>
<reference evidence="9" key="1">
    <citation type="journal article" date="2020" name="Stud. Mycol.">
        <title>101 Dothideomycetes genomes: a test case for predicting lifestyles and emergence of pathogens.</title>
        <authorList>
            <person name="Haridas S."/>
            <person name="Albert R."/>
            <person name="Binder M."/>
            <person name="Bloem J."/>
            <person name="Labutti K."/>
            <person name="Salamov A."/>
            <person name="Andreopoulos B."/>
            <person name="Baker S."/>
            <person name="Barry K."/>
            <person name="Bills G."/>
            <person name="Bluhm B."/>
            <person name="Cannon C."/>
            <person name="Castanera R."/>
            <person name="Culley D."/>
            <person name="Daum C."/>
            <person name="Ezra D."/>
            <person name="Gonzalez J."/>
            <person name="Henrissat B."/>
            <person name="Kuo A."/>
            <person name="Liang C."/>
            <person name="Lipzen A."/>
            <person name="Lutzoni F."/>
            <person name="Magnuson J."/>
            <person name="Mondo S."/>
            <person name="Nolan M."/>
            <person name="Ohm R."/>
            <person name="Pangilinan J."/>
            <person name="Park H.-J."/>
            <person name="Ramirez L."/>
            <person name="Alfaro M."/>
            <person name="Sun H."/>
            <person name="Tritt A."/>
            <person name="Yoshinaga Y."/>
            <person name="Zwiers L.-H."/>
            <person name="Turgeon B."/>
            <person name="Goodwin S."/>
            <person name="Spatafora J."/>
            <person name="Crous P."/>
            <person name="Grigoriev I."/>
        </authorList>
    </citation>
    <scope>NUCLEOTIDE SEQUENCE</scope>
    <source>
        <strain evidence="9">CBS 279.74</strain>
    </source>
</reference>
<gene>
    <name evidence="9" type="ORF">K504DRAFT_383608</name>
</gene>
<keyword evidence="3 5" id="KW-0238">DNA-binding</keyword>
<name>A0A6G1K519_9PLEO</name>
<evidence type="ECO:0000259" key="8">
    <source>
        <dbReference type="PROSITE" id="PS50118"/>
    </source>
</evidence>
<keyword evidence="2" id="KW-0479">Metal-binding</keyword>
<dbReference type="GO" id="GO:0005634">
    <property type="term" value="C:nucleus"/>
    <property type="evidence" value="ECO:0007669"/>
    <property type="project" value="UniProtKB-SubCell"/>
</dbReference>
<feature type="compositionally biased region" description="Polar residues" evidence="6">
    <location>
        <begin position="93"/>
        <end position="111"/>
    </location>
</feature>
<dbReference type="GO" id="GO:0003677">
    <property type="term" value="F:DNA binding"/>
    <property type="evidence" value="ECO:0007669"/>
    <property type="project" value="UniProtKB-UniRule"/>
</dbReference>
<feature type="domain" description="HMG box" evidence="8">
    <location>
        <begin position="134"/>
        <end position="200"/>
    </location>
</feature>
<dbReference type="GO" id="GO:0046872">
    <property type="term" value="F:metal ion binding"/>
    <property type="evidence" value="ECO:0007669"/>
    <property type="project" value="UniProtKB-KW"/>
</dbReference>
<dbReference type="AlphaFoldDB" id="A0A6G1K519"/>
<dbReference type="SMART" id="SM00398">
    <property type="entry name" value="HMG"/>
    <property type="match status" value="1"/>
</dbReference>